<reference evidence="1 2" key="1">
    <citation type="journal article" date="2012" name="Science">
        <title>The Paleozoic origin of enzymatic lignin decomposition reconstructed from 31 fungal genomes.</title>
        <authorList>
            <person name="Floudas D."/>
            <person name="Binder M."/>
            <person name="Riley R."/>
            <person name="Barry K."/>
            <person name="Blanchette R.A."/>
            <person name="Henrissat B."/>
            <person name="Martinez A.T."/>
            <person name="Otillar R."/>
            <person name="Spatafora J.W."/>
            <person name="Yadav J.S."/>
            <person name="Aerts A."/>
            <person name="Benoit I."/>
            <person name="Boyd A."/>
            <person name="Carlson A."/>
            <person name="Copeland A."/>
            <person name="Coutinho P.M."/>
            <person name="de Vries R.P."/>
            <person name="Ferreira P."/>
            <person name="Findley K."/>
            <person name="Foster B."/>
            <person name="Gaskell J."/>
            <person name="Glotzer D."/>
            <person name="Gorecki P."/>
            <person name="Heitman J."/>
            <person name="Hesse C."/>
            <person name="Hori C."/>
            <person name="Igarashi K."/>
            <person name="Jurgens J.A."/>
            <person name="Kallen N."/>
            <person name="Kersten P."/>
            <person name="Kohler A."/>
            <person name="Kuees U."/>
            <person name="Kumar T.K.A."/>
            <person name="Kuo A."/>
            <person name="LaButti K."/>
            <person name="Larrondo L.F."/>
            <person name="Lindquist E."/>
            <person name="Ling A."/>
            <person name="Lombard V."/>
            <person name="Lucas S."/>
            <person name="Lundell T."/>
            <person name="Martin R."/>
            <person name="McLaughlin D.J."/>
            <person name="Morgenstern I."/>
            <person name="Morin E."/>
            <person name="Murat C."/>
            <person name="Nagy L.G."/>
            <person name="Nolan M."/>
            <person name="Ohm R.A."/>
            <person name="Patyshakuliyeva A."/>
            <person name="Rokas A."/>
            <person name="Ruiz-Duenas F.J."/>
            <person name="Sabat G."/>
            <person name="Salamov A."/>
            <person name="Samejima M."/>
            <person name="Schmutz J."/>
            <person name="Slot J.C."/>
            <person name="St John F."/>
            <person name="Stenlid J."/>
            <person name="Sun H."/>
            <person name="Sun S."/>
            <person name="Syed K."/>
            <person name="Tsang A."/>
            <person name="Wiebenga A."/>
            <person name="Young D."/>
            <person name="Pisabarro A."/>
            <person name="Eastwood D.C."/>
            <person name="Martin F."/>
            <person name="Cullen D."/>
            <person name="Grigoriev I.V."/>
            <person name="Hibbett D.S."/>
        </authorList>
    </citation>
    <scope>NUCLEOTIDE SEQUENCE [LARGE SCALE GENOMIC DNA]</scope>
    <source>
        <strain evidence="1 2">ATCC 11539</strain>
    </source>
</reference>
<name>S7Q021_GLOTA</name>
<evidence type="ECO:0000313" key="2">
    <source>
        <dbReference type="Proteomes" id="UP000030669"/>
    </source>
</evidence>
<dbReference type="OrthoDB" id="2588098at2759"/>
<proteinExistence type="predicted"/>
<organism evidence="1 2">
    <name type="scientific">Gloeophyllum trabeum (strain ATCC 11539 / FP-39264 / Madison 617)</name>
    <name type="common">Brown rot fungus</name>
    <dbReference type="NCBI Taxonomy" id="670483"/>
    <lineage>
        <taxon>Eukaryota</taxon>
        <taxon>Fungi</taxon>
        <taxon>Dikarya</taxon>
        <taxon>Basidiomycota</taxon>
        <taxon>Agaricomycotina</taxon>
        <taxon>Agaricomycetes</taxon>
        <taxon>Gloeophyllales</taxon>
        <taxon>Gloeophyllaceae</taxon>
        <taxon>Gloeophyllum</taxon>
    </lineage>
</organism>
<dbReference type="AlphaFoldDB" id="S7Q021"/>
<sequence>MSYAFDFNQVRYYNIMDYSMVSTVSSVLPGPNRPAGHKGILELPTEVLKLVFEELDDYRYAMGLAISSGRLLHICESKIHSLNDWGGQVPSGMFTEAEEHEYRMYRLTRVYDDGGKVNSHILDHLNPHGGEWYYTGDIDPNLRSNEEDGAEPGSEERLKLWAYNNLERLLRITKPKRPIGHNGLFGLPTELLKAIFEELDDYEDAICLGICNTLLLHIGEAQIRHLITCYVREISWSGDRIVWNGCDSDQVPPGMFTEAEEREYRTFKLTKVYDDGGDVNWHVPEHLNPHDGVYCDADVDMDLRLSEEDGAEPGIEERLSLFAEDRFDNYGLHHPRPNFYCCVRGTTRCRNQTDLALIDDITSELNKRRYIKELPVMCNLTKNEYFRASVVLRRLRRKKMKKSIGFMEVVLITICWSPGSRQANGSPVWGMWAGDRLQLTNEEEIKSVTDGNSRWEDVSGKVAAGVTKLRGLLPWEY</sequence>
<dbReference type="RefSeq" id="XP_007868547.1">
    <property type="nucleotide sequence ID" value="XM_007870356.1"/>
</dbReference>
<keyword evidence="2" id="KW-1185">Reference proteome</keyword>
<accession>S7Q021</accession>
<dbReference type="GeneID" id="19302321"/>
<evidence type="ECO:0000313" key="1">
    <source>
        <dbReference type="EMBL" id="EPQ53276.1"/>
    </source>
</evidence>
<protein>
    <submittedName>
        <fullName evidence="1">Uncharacterized protein</fullName>
    </submittedName>
</protein>
<gene>
    <name evidence="1" type="ORF">GLOTRDRAFT_131547</name>
</gene>
<dbReference type="KEGG" id="gtr:GLOTRDRAFT_131547"/>
<dbReference type="EMBL" id="KB469306">
    <property type="protein sequence ID" value="EPQ53276.1"/>
    <property type="molecule type" value="Genomic_DNA"/>
</dbReference>
<dbReference type="Proteomes" id="UP000030669">
    <property type="component" value="Unassembled WGS sequence"/>
</dbReference>
<dbReference type="HOGENOM" id="CLU_572441_0_0_1"/>